<accession>A0A2B8BFP0</accession>
<proteinExistence type="predicted"/>
<dbReference type="Pfam" id="PF04891">
    <property type="entry name" value="NifQ"/>
    <property type="match status" value="1"/>
</dbReference>
<organism evidence="1 2">
    <name type="scientific">Azospirillum palustre</name>
    <dbReference type="NCBI Taxonomy" id="2044885"/>
    <lineage>
        <taxon>Bacteria</taxon>
        <taxon>Pseudomonadati</taxon>
        <taxon>Pseudomonadota</taxon>
        <taxon>Alphaproteobacteria</taxon>
        <taxon>Rhodospirillales</taxon>
        <taxon>Azospirillaceae</taxon>
        <taxon>Azospirillum</taxon>
    </lineage>
</organism>
<evidence type="ECO:0000313" key="2">
    <source>
        <dbReference type="Proteomes" id="UP000225379"/>
    </source>
</evidence>
<dbReference type="EMBL" id="PDKW01000040">
    <property type="protein sequence ID" value="PGH57566.1"/>
    <property type="molecule type" value="Genomic_DNA"/>
</dbReference>
<keyword evidence="2" id="KW-1185">Reference proteome</keyword>
<dbReference type="AlphaFoldDB" id="A0A2B8BFP0"/>
<dbReference type="GO" id="GO:0009399">
    <property type="term" value="P:nitrogen fixation"/>
    <property type="evidence" value="ECO:0007669"/>
    <property type="project" value="InterPro"/>
</dbReference>
<reference evidence="2" key="1">
    <citation type="submission" date="2017-10" db="EMBL/GenBank/DDBJ databases">
        <authorList>
            <person name="Kravchenko I.K."/>
            <person name="Grouzdev D.S."/>
        </authorList>
    </citation>
    <scope>NUCLEOTIDE SEQUENCE [LARGE SCALE GENOMIC DNA]</scope>
    <source>
        <strain evidence="2">B2</strain>
    </source>
</reference>
<comment type="caution">
    <text evidence="1">The sequence shown here is derived from an EMBL/GenBank/DDBJ whole genome shotgun (WGS) entry which is preliminary data.</text>
</comment>
<dbReference type="Proteomes" id="UP000225379">
    <property type="component" value="Unassembled WGS sequence"/>
</dbReference>
<dbReference type="GO" id="GO:0030151">
    <property type="term" value="F:molybdenum ion binding"/>
    <property type="evidence" value="ECO:0007669"/>
    <property type="project" value="InterPro"/>
</dbReference>
<dbReference type="OrthoDB" id="7304690at2"/>
<name>A0A2B8BFP0_9PROT</name>
<protein>
    <submittedName>
        <fullName evidence="1">Nitrogen fixation protein NifQ</fullName>
    </submittedName>
</protein>
<dbReference type="InterPro" id="IPR006975">
    <property type="entry name" value="NifQ"/>
</dbReference>
<evidence type="ECO:0000313" key="1">
    <source>
        <dbReference type="EMBL" id="PGH57566.1"/>
    </source>
</evidence>
<sequence>MACSASGSLADTQDLGRMLLRRCSDASAPYPCALGLPPDRLAALVGTVFPEAAAGWTPGRCFSRHVHRLAGAEAEDHHACPVPMDIAVPEIMRPEIIRPEIMRLKREEEDFLGLLLRNRSTDQPIAAAFAVIIARACVENDHLWRSLGLAGRNSLAELLRRHFHPLASANTRKLRWKRFFYERLLAEGRPADRPTVCDACAHHSDCYGDIVPARPHAMP</sequence>
<gene>
    <name evidence="1" type="ORF">CRT60_12725</name>
</gene>